<dbReference type="RefSeq" id="WP_154614742.1">
    <property type="nucleotide sequence ID" value="NZ_CP053660.1"/>
</dbReference>
<evidence type="ECO:0000259" key="1">
    <source>
        <dbReference type="PROSITE" id="PS51186"/>
    </source>
</evidence>
<dbReference type="SUPFAM" id="SSF55729">
    <property type="entry name" value="Acyl-CoA N-acyltransferases (Nat)"/>
    <property type="match status" value="2"/>
</dbReference>
<feature type="domain" description="N-acetyltransferase" evidence="1">
    <location>
        <begin position="22"/>
        <end position="178"/>
    </location>
</feature>
<dbReference type="EMBL" id="WLCI01000008">
    <property type="protein sequence ID" value="MTB95031.1"/>
    <property type="molecule type" value="Genomic_DNA"/>
</dbReference>
<dbReference type="CDD" id="cd04301">
    <property type="entry name" value="NAT_SF"/>
    <property type="match status" value="2"/>
</dbReference>
<name>A0A6I3J1T9_9ACTN</name>
<keyword evidence="2" id="KW-0808">Transferase</keyword>
<accession>A0A6I3J1T9</accession>
<keyword evidence="3" id="KW-1185">Reference proteome</keyword>
<evidence type="ECO:0000313" key="2">
    <source>
        <dbReference type="EMBL" id="MTB95031.1"/>
    </source>
</evidence>
<dbReference type="Proteomes" id="UP000433406">
    <property type="component" value="Unassembled WGS sequence"/>
</dbReference>
<reference evidence="2 3" key="1">
    <citation type="submission" date="2019-10" db="EMBL/GenBank/DDBJ databases">
        <title>Nocardioides novel species isolated from the excrement of Marmot.</title>
        <authorList>
            <person name="Zhang G."/>
        </authorList>
    </citation>
    <scope>NUCLEOTIDE SEQUENCE [LARGE SCALE GENOMIC DNA]</scope>
    <source>
        <strain evidence="3">zg-579</strain>
    </source>
</reference>
<dbReference type="Gene3D" id="3.40.630.30">
    <property type="match status" value="1"/>
</dbReference>
<dbReference type="PANTHER" id="PTHR43617">
    <property type="entry name" value="L-AMINO ACID N-ACETYLTRANSFERASE"/>
    <property type="match status" value="1"/>
</dbReference>
<sequence length="344" mass="37798">MTHTTVASEAGARADLAALPDLSWRPFGREDLPAIAEFYAGCEAHDRNPERQSLAGLQEFWDSPRSRPDADTLVGYDPDGRVVATAWAGCNRAVTEQRGVYLGGAVRPDRRGEGIGRSVLRWEIAHALAWDHATRQEGYGPLAMRLYAPSDQADVRDLAERHGLAVERYFFEMSRQLGDSPQVPDLDDVAIVDWDSARSRETHQVVDRAFHGHWGHVDRTDEMWDEATGSEAFRAEWSVLAIESSTGTVVGAALNCAYEQDWRATGIPEGYTDQLAVAQSHRGRGIARALLLESMRRFAVSGMQAATLSVGAANPSGALRLYENLGYEQASSTCAYGLVRQAQH</sequence>
<dbReference type="PANTHER" id="PTHR43617:SF20">
    <property type="entry name" value="N-ALPHA-ACETYLTRANSFERASE RIMI"/>
    <property type="match status" value="1"/>
</dbReference>
<dbReference type="PROSITE" id="PS51186">
    <property type="entry name" value="GNAT"/>
    <property type="match status" value="2"/>
</dbReference>
<dbReference type="InterPro" id="IPR000182">
    <property type="entry name" value="GNAT_dom"/>
</dbReference>
<dbReference type="AlphaFoldDB" id="A0A6I3J1T9"/>
<comment type="caution">
    <text evidence="2">The sequence shown here is derived from an EMBL/GenBank/DDBJ whole genome shotgun (WGS) entry which is preliminary data.</text>
</comment>
<gene>
    <name evidence="2" type="ORF">GGQ22_08020</name>
</gene>
<protein>
    <submittedName>
        <fullName evidence="2">GNAT family N-acetyltransferase</fullName>
    </submittedName>
</protein>
<evidence type="ECO:0000313" key="3">
    <source>
        <dbReference type="Proteomes" id="UP000433406"/>
    </source>
</evidence>
<dbReference type="Pfam" id="PF13508">
    <property type="entry name" value="Acetyltransf_7"/>
    <property type="match status" value="1"/>
</dbReference>
<dbReference type="InterPro" id="IPR016181">
    <property type="entry name" value="Acyl_CoA_acyltransferase"/>
</dbReference>
<dbReference type="GO" id="GO:0016747">
    <property type="term" value="F:acyltransferase activity, transferring groups other than amino-acyl groups"/>
    <property type="evidence" value="ECO:0007669"/>
    <property type="project" value="InterPro"/>
</dbReference>
<organism evidence="2 3">
    <name type="scientific">Nocardioides marmotae</name>
    <dbReference type="NCBI Taxonomy" id="2663857"/>
    <lineage>
        <taxon>Bacteria</taxon>
        <taxon>Bacillati</taxon>
        <taxon>Actinomycetota</taxon>
        <taxon>Actinomycetes</taxon>
        <taxon>Propionibacteriales</taxon>
        <taxon>Nocardioidaceae</taxon>
        <taxon>Nocardioides</taxon>
    </lineage>
</organism>
<dbReference type="InterPro" id="IPR050276">
    <property type="entry name" value="MshD_Acetyltransferase"/>
</dbReference>
<feature type="domain" description="N-acetyltransferase" evidence="1">
    <location>
        <begin position="189"/>
        <end position="344"/>
    </location>
</feature>
<proteinExistence type="predicted"/>